<dbReference type="GO" id="GO:0005886">
    <property type="term" value="C:plasma membrane"/>
    <property type="evidence" value="ECO:0007669"/>
    <property type="project" value="TreeGrafter"/>
</dbReference>
<evidence type="ECO:0000256" key="2">
    <source>
        <dbReference type="PIRSR" id="PIRSR600101-2"/>
    </source>
</evidence>
<feature type="binding site" evidence="2">
    <location>
        <position position="381"/>
    </location>
    <ligand>
        <name>L-glutamate</name>
        <dbReference type="ChEBI" id="CHEBI:29985"/>
    </ligand>
</feature>
<organism evidence="3 4">
    <name type="scientific">Cutaneotrichosporon oleaginosum</name>
    <dbReference type="NCBI Taxonomy" id="879819"/>
    <lineage>
        <taxon>Eukaryota</taxon>
        <taxon>Fungi</taxon>
        <taxon>Dikarya</taxon>
        <taxon>Basidiomycota</taxon>
        <taxon>Agaricomycotina</taxon>
        <taxon>Tremellomycetes</taxon>
        <taxon>Trichosporonales</taxon>
        <taxon>Trichosporonaceae</taxon>
        <taxon>Cutaneotrichosporon</taxon>
    </lineage>
</organism>
<dbReference type="PRINTS" id="PR01210">
    <property type="entry name" value="GGTRANSPTASE"/>
</dbReference>
<feature type="binding site" evidence="2">
    <location>
        <begin position="409"/>
        <end position="410"/>
    </location>
    <ligand>
        <name>L-glutamate</name>
        <dbReference type="ChEBI" id="CHEBI:29985"/>
    </ligand>
</feature>
<evidence type="ECO:0000313" key="3">
    <source>
        <dbReference type="EMBL" id="KLT38301.1"/>
    </source>
</evidence>
<dbReference type="InterPro" id="IPR043137">
    <property type="entry name" value="GGT_ssub_C"/>
</dbReference>
<dbReference type="Gene3D" id="1.10.246.130">
    <property type="match status" value="1"/>
</dbReference>
<keyword evidence="4" id="KW-1185">Reference proteome</keyword>
<evidence type="ECO:0000313" key="4">
    <source>
        <dbReference type="Proteomes" id="UP000053611"/>
    </source>
</evidence>
<dbReference type="OrthoDB" id="1081007at2759"/>
<dbReference type="Pfam" id="PF01019">
    <property type="entry name" value="G_glu_transpept"/>
    <property type="match status" value="1"/>
</dbReference>
<dbReference type="InterPro" id="IPR000101">
    <property type="entry name" value="GGT_peptidase"/>
</dbReference>
<accession>A0A0J0XB31</accession>
<dbReference type="GO" id="GO:0036374">
    <property type="term" value="F:glutathione hydrolase activity"/>
    <property type="evidence" value="ECO:0007669"/>
    <property type="project" value="InterPro"/>
</dbReference>
<dbReference type="PANTHER" id="PTHR11686:SF62">
    <property type="entry name" value="GLUTATHIONE HYDROLASE"/>
    <property type="match status" value="1"/>
</dbReference>
<evidence type="ECO:0000256" key="1">
    <source>
        <dbReference type="PIRSR" id="PIRSR600101-1"/>
    </source>
</evidence>
<feature type="active site" description="Nucleophile" evidence="1">
    <location>
        <position position="339"/>
    </location>
</feature>
<dbReference type="EMBL" id="KQ087328">
    <property type="protein sequence ID" value="KLT38301.1"/>
    <property type="molecule type" value="Genomic_DNA"/>
</dbReference>
<feature type="binding site" evidence="2">
    <location>
        <position position="72"/>
    </location>
    <ligand>
        <name>L-glutamate</name>
        <dbReference type="ChEBI" id="CHEBI:29985"/>
    </ligand>
</feature>
<dbReference type="STRING" id="879819.A0A0J0XB31"/>
<name>A0A0J0XB31_9TREE</name>
<dbReference type="Gene3D" id="3.60.20.40">
    <property type="match status" value="1"/>
</dbReference>
<proteinExistence type="predicted"/>
<dbReference type="PANTHER" id="PTHR11686">
    <property type="entry name" value="GAMMA GLUTAMYL TRANSPEPTIDASE"/>
    <property type="match status" value="1"/>
</dbReference>
<dbReference type="RefSeq" id="XP_018274792.1">
    <property type="nucleotide sequence ID" value="XM_018424712.1"/>
</dbReference>
<dbReference type="SUPFAM" id="SSF56235">
    <property type="entry name" value="N-terminal nucleophile aminohydrolases (Ntn hydrolases)"/>
    <property type="match status" value="1"/>
</dbReference>
<feature type="binding site" evidence="2">
    <location>
        <position position="431"/>
    </location>
    <ligand>
        <name>L-glutamate</name>
        <dbReference type="ChEBI" id="CHEBI:29985"/>
    </ligand>
</feature>
<dbReference type="Proteomes" id="UP000053611">
    <property type="component" value="Unassembled WGS sequence"/>
</dbReference>
<dbReference type="GeneID" id="28985315"/>
<sequence>MTHTPTTGAVVCEHTTASAIGANILAAGGNAVDALIAVVLAVGTLAPYHSCIGGGGFVLVRTPDKWDVIDFRSCAPAATTMDNFMAHSSPHGGHAVAVPGEIKGLYRLHELYGRAEWASLVAPSAALARGAPMGRDLYDFLARECPNAPSIEGSWMADDAEFVRAFTRDGRLIQVGEMWAREEYAAVLEAIGERGPDAFYAGDVAVAIVKAVRGRGGVMSVDDLTNYTPIHRTPLSTTFRGHEVYSIPAPGSGATLLGALRTLDSFPLNAPLSVEDEHVTAEAMRLAYGARTALGDPAFVPVDTVQATMLRGAADRVQARTQTPEYYLSGVAGVDDTGTSSMAAADASGLVVSLTTTVGTAWASRIMVPGTGIVLNDSVLDFTVRGRANVWGYAPAPANFVAGGRRPLSSMCPYIVLKDGTPVATGGAAGGATIPSTNIVAVRNMLAYGMGAGEALAQPRIHNQVLPNATVLEHSSHRGRPVEEVAPETVRGLEERGHIIEWRDKSMSTPCAMRILPDGYDTGGDARKWDAGGAVCIGGKVTVQPHPA</sequence>
<protein>
    <submittedName>
        <fullName evidence="3">Gamma-glutamyltranspeptidase</fullName>
    </submittedName>
</protein>
<dbReference type="InterPro" id="IPR043138">
    <property type="entry name" value="GGT_lsub"/>
</dbReference>
<gene>
    <name evidence="3" type="ORF">CC85DRAFT_289650</name>
</gene>
<dbReference type="AlphaFoldDB" id="A0A0J0XB31"/>
<dbReference type="InterPro" id="IPR029055">
    <property type="entry name" value="Ntn_hydrolases_N"/>
</dbReference>
<dbReference type="GO" id="GO:0006751">
    <property type="term" value="P:glutathione catabolic process"/>
    <property type="evidence" value="ECO:0007669"/>
    <property type="project" value="InterPro"/>
</dbReference>
<reference evidence="3 4" key="1">
    <citation type="submission" date="2015-03" db="EMBL/GenBank/DDBJ databases">
        <title>Genomics and transcriptomics of the oil-accumulating basidiomycete yeast T. oleaginosus allow insights into substrate utilization and the diverse evolutionary trajectories of mating systems in fungi.</title>
        <authorList>
            <consortium name="DOE Joint Genome Institute"/>
            <person name="Kourist R."/>
            <person name="Kracht O."/>
            <person name="Bracharz F."/>
            <person name="Lipzen A."/>
            <person name="Nolan M."/>
            <person name="Ohm R."/>
            <person name="Grigoriev I."/>
            <person name="Sun S."/>
            <person name="Heitman J."/>
            <person name="Bruck T."/>
            <person name="Nowrousian M."/>
        </authorList>
    </citation>
    <scope>NUCLEOTIDE SEQUENCE [LARGE SCALE GENOMIC DNA]</scope>
    <source>
        <strain evidence="3 4">IBC0246</strain>
    </source>
</reference>